<dbReference type="InterPro" id="IPR019563">
    <property type="entry name" value="GH97_catalytic"/>
</dbReference>
<evidence type="ECO:0000256" key="2">
    <source>
        <dbReference type="ARBA" id="ARBA00011245"/>
    </source>
</evidence>
<dbReference type="InterPro" id="IPR014718">
    <property type="entry name" value="GH-type_carb-bd"/>
</dbReference>
<evidence type="ECO:0000256" key="1">
    <source>
        <dbReference type="ARBA" id="ARBA00001913"/>
    </source>
</evidence>
<evidence type="ECO:0000259" key="7">
    <source>
        <dbReference type="Pfam" id="PF10566"/>
    </source>
</evidence>
<comment type="subunit">
    <text evidence="2">Monomer.</text>
</comment>
<evidence type="ECO:0000259" key="8">
    <source>
        <dbReference type="Pfam" id="PF14508"/>
    </source>
</evidence>
<keyword evidence="6" id="KW-0732">Signal</keyword>
<dbReference type="GO" id="GO:0030246">
    <property type="term" value="F:carbohydrate binding"/>
    <property type="evidence" value="ECO:0007669"/>
    <property type="project" value="InterPro"/>
</dbReference>
<feature type="domain" description="Glycosyl-hydrolase 97 N-terminal" evidence="8">
    <location>
        <begin position="31"/>
        <end position="294"/>
    </location>
</feature>
<dbReference type="Pfam" id="PF14509">
    <property type="entry name" value="GH97_C"/>
    <property type="match status" value="1"/>
</dbReference>
<feature type="domain" description="Glycosyl-hydrolase 97 catalytic" evidence="7">
    <location>
        <begin position="311"/>
        <end position="464"/>
    </location>
</feature>
<comment type="cofactor">
    <cofactor evidence="1">
        <name>Ca(2+)</name>
        <dbReference type="ChEBI" id="CHEBI:29108"/>
    </cofactor>
</comment>
<dbReference type="Gene3D" id="2.60.40.1180">
    <property type="entry name" value="Golgi alpha-mannosidase II"/>
    <property type="match status" value="1"/>
</dbReference>
<evidence type="ECO:0000256" key="5">
    <source>
        <dbReference type="ARBA" id="ARBA00023295"/>
    </source>
</evidence>
<keyword evidence="5" id="KW-0326">Glycosidase</keyword>
<reference evidence="10 11" key="1">
    <citation type="submission" date="2018-11" db="EMBL/GenBank/DDBJ databases">
        <title>Rufibacter latericius sp. nov., isolated from water in Baiyang Lake.</title>
        <authorList>
            <person name="Yang Y."/>
        </authorList>
    </citation>
    <scope>NUCLEOTIDE SEQUENCE [LARGE SCALE GENOMIC DNA]</scope>
    <source>
        <strain evidence="10 11">R-22-1c-1</strain>
    </source>
</reference>
<feature type="domain" description="Glycosyl-hydrolase 97 C-terminal oligomerisation" evidence="9">
    <location>
        <begin position="563"/>
        <end position="650"/>
    </location>
</feature>
<dbReference type="InterPro" id="IPR013785">
    <property type="entry name" value="Aldolase_TIM"/>
</dbReference>
<dbReference type="InterPro" id="IPR013780">
    <property type="entry name" value="Glyco_hydro_b"/>
</dbReference>
<dbReference type="PANTHER" id="PTHR35803">
    <property type="entry name" value="GLUCAN 1,4-ALPHA-GLUCOSIDASE SUSB-RELATED"/>
    <property type="match status" value="1"/>
</dbReference>
<dbReference type="PANTHER" id="PTHR35803:SF2">
    <property type="entry name" value="RETAINING ALPHA-GALACTOSIDASE"/>
    <property type="match status" value="1"/>
</dbReference>
<dbReference type="InterPro" id="IPR029483">
    <property type="entry name" value="GH97_C"/>
</dbReference>
<feature type="signal peptide" evidence="6">
    <location>
        <begin position="1"/>
        <end position="26"/>
    </location>
</feature>
<keyword evidence="3 10" id="KW-0378">Hydrolase</keyword>
<keyword evidence="4" id="KW-0106">Calcium</keyword>
<dbReference type="OrthoDB" id="57532at2"/>
<dbReference type="SUPFAM" id="SSF51445">
    <property type="entry name" value="(Trans)glycosidases"/>
    <property type="match status" value="1"/>
</dbReference>
<name>A0A3M9MMR0_9BACT</name>
<dbReference type="EMBL" id="RJJD01000005">
    <property type="protein sequence ID" value="RNI26826.1"/>
    <property type="molecule type" value="Genomic_DNA"/>
</dbReference>
<dbReference type="InterPro" id="IPR052720">
    <property type="entry name" value="Glycosyl_hydrolase_97"/>
</dbReference>
<feature type="chain" id="PRO_5018303435" evidence="6">
    <location>
        <begin position="27"/>
        <end position="653"/>
    </location>
</feature>
<organism evidence="10 11">
    <name type="scientific">Rufibacter latericius</name>
    <dbReference type="NCBI Taxonomy" id="2487040"/>
    <lineage>
        <taxon>Bacteria</taxon>
        <taxon>Pseudomonadati</taxon>
        <taxon>Bacteroidota</taxon>
        <taxon>Cytophagia</taxon>
        <taxon>Cytophagales</taxon>
        <taxon>Hymenobacteraceae</taxon>
        <taxon>Rufibacter</taxon>
    </lineage>
</organism>
<evidence type="ECO:0000313" key="11">
    <source>
        <dbReference type="Proteomes" id="UP000272117"/>
    </source>
</evidence>
<dbReference type="Gene3D" id="2.70.98.10">
    <property type="match status" value="1"/>
</dbReference>
<proteinExistence type="predicted"/>
<dbReference type="Gene3D" id="3.20.20.70">
    <property type="entry name" value="Aldolase class I"/>
    <property type="match status" value="1"/>
</dbReference>
<dbReference type="InterPro" id="IPR029486">
    <property type="entry name" value="GH97_N"/>
</dbReference>
<dbReference type="Pfam" id="PF10566">
    <property type="entry name" value="Glyco_hydro_97"/>
    <property type="match status" value="1"/>
</dbReference>
<evidence type="ECO:0000256" key="6">
    <source>
        <dbReference type="SAM" id="SignalP"/>
    </source>
</evidence>
<gene>
    <name evidence="10" type="ORF">EFB08_10105</name>
</gene>
<evidence type="ECO:0000256" key="4">
    <source>
        <dbReference type="ARBA" id="ARBA00022837"/>
    </source>
</evidence>
<comment type="caution">
    <text evidence="10">The sequence shown here is derived from an EMBL/GenBank/DDBJ whole genome shotgun (WGS) entry which is preliminary data.</text>
</comment>
<keyword evidence="11" id="KW-1185">Reference proteome</keyword>
<evidence type="ECO:0000313" key="10">
    <source>
        <dbReference type="EMBL" id="RNI26826.1"/>
    </source>
</evidence>
<protein>
    <submittedName>
        <fullName evidence="10">Glycoside hydrolase family 97 protein</fullName>
    </submittedName>
</protein>
<dbReference type="InterPro" id="IPR017853">
    <property type="entry name" value="GH"/>
</dbReference>
<evidence type="ECO:0000256" key="3">
    <source>
        <dbReference type="ARBA" id="ARBA00022801"/>
    </source>
</evidence>
<dbReference type="AlphaFoldDB" id="A0A3M9MMR0"/>
<dbReference type="Pfam" id="PF14508">
    <property type="entry name" value="GH97_N"/>
    <property type="match status" value="1"/>
</dbReference>
<dbReference type="Proteomes" id="UP000272117">
    <property type="component" value="Unassembled WGS sequence"/>
</dbReference>
<sequence length="653" mass="72960">MRFQKLKRTFPIFLYLVISISSLAQAQNTTVKSPDGRLQVEVLSQNGQPQYRVSYAGEPILENSPLGLKTNLIDYSGNLTLEGAKQNKIDQTYQQEKSKRSQVHYLANELECTFVNKDKKVLQVVFRVSNNDIAFRYQLPEQGDPRALVVEKETTGFNFPTQAKGFLTPQSKSMVGFARTKPSYEEGYQVEQDIAAKSAHGQGYTFPGLFRIGANWALISETGVRGLYCGSHLSDPTPDGTYTIAFPDITENNGFGSTGAAIGVPGTTPWRTITVGKGLKPIVETTVANDVVEPLYEPSIQYDYGKGTWSWIMWQDQSMKYDDQVTYIDLAAQLGYQFILIDALWDKNIGYPRMEELIQYAASKKVGVFLWYNSNGTVNDAPQTPLNKMNTAIARKKEMQWMKKNGVKGIKVDFFGGDKQETMRLYEEILSDANDYGLMVVFHGATLPRGWERMFPNYVGSEAVLASENLMFSQHANDREAFSATLHPFIRNAVGSMEFGGVVLNKRYNRTNNGGNYRKTTDVFQLATSVLFQNPVQFFALAPNNLQDAPAFAIDFMKQVPTTWNDTKFLDGYPGKYSVLARQHGANWYVAGVNAQSEPVNLKLSLPMFSGKEVVFYGDNKDGSSYTKKVKVAKNGELKVTIQPQGGIVMVGQ</sequence>
<evidence type="ECO:0000259" key="9">
    <source>
        <dbReference type="Pfam" id="PF14509"/>
    </source>
</evidence>
<dbReference type="GO" id="GO:0016798">
    <property type="term" value="F:hydrolase activity, acting on glycosyl bonds"/>
    <property type="evidence" value="ECO:0007669"/>
    <property type="project" value="UniProtKB-KW"/>
</dbReference>
<accession>A0A3M9MMR0</accession>